<protein>
    <submittedName>
        <fullName evidence="1">Uncharacterized protein</fullName>
    </submittedName>
</protein>
<keyword evidence="2" id="KW-1185">Reference proteome</keyword>
<gene>
    <name evidence="1" type="ORF">GCM10010470_16540</name>
</gene>
<evidence type="ECO:0000313" key="2">
    <source>
        <dbReference type="Proteomes" id="UP001500979"/>
    </source>
</evidence>
<sequence>MALTDLVPRMQELLRAECDGERLRAELTPETAVFVIGVIEWATQRRYVARLGAVTAYDDVLHELRAAAAGPPGVPTEIELSPWTGVMLTETVAWAAEARNHAPDAAPREGYADALARLRTACRGHPEAAAVLAEHGSK</sequence>
<reference evidence="1 2" key="1">
    <citation type="journal article" date="2019" name="Int. J. Syst. Evol. Microbiol.">
        <title>The Global Catalogue of Microorganisms (GCM) 10K type strain sequencing project: providing services to taxonomists for standard genome sequencing and annotation.</title>
        <authorList>
            <consortium name="The Broad Institute Genomics Platform"/>
            <consortium name="The Broad Institute Genome Sequencing Center for Infectious Disease"/>
            <person name="Wu L."/>
            <person name="Ma J."/>
        </authorList>
    </citation>
    <scope>NUCLEOTIDE SEQUENCE [LARGE SCALE GENOMIC DNA]</scope>
    <source>
        <strain evidence="1 2">JCM 9383</strain>
    </source>
</reference>
<accession>A0ABN3V9C1</accession>
<dbReference type="EMBL" id="BAAAUX010000009">
    <property type="protein sequence ID" value="GAA2783251.1"/>
    <property type="molecule type" value="Genomic_DNA"/>
</dbReference>
<organism evidence="1 2">
    <name type="scientific">Saccharopolyspora taberi</name>
    <dbReference type="NCBI Taxonomy" id="60895"/>
    <lineage>
        <taxon>Bacteria</taxon>
        <taxon>Bacillati</taxon>
        <taxon>Actinomycetota</taxon>
        <taxon>Actinomycetes</taxon>
        <taxon>Pseudonocardiales</taxon>
        <taxon>Pseudonocardiaceae</taxon>
        <taxon>Saccharopolyspora</taxon>
    </lineage>
</organism>
<dbReference type="Proteomes" id="UP001500979">
    <property type="component" value="Unassembled WGS sequence"/>
</dbReference>
<name>A0ABN3V9C1_9PSEU</name>
<comment type="caution">
    <text evidence="1">The sequence shown here is derived from an EMBL/GenBank/DDBJ whole genome shotgun (WGS) entry which is preliminary data.</text>
</comment>
<evidence type="ECO:0000313" key="1">
    <source>
        <dbReference type="EMBL" id="GAA2783251.1"/>
    </source>
</evidence>
<proteinExistence type="predicted"/>